<accession>A0A2J8AC96</accession>
<proteinExistence type="predicted"/>
<protein>
    <submittedName>
        <fullName evidence="1">Uncharacterized protein</fullName>
    </submittedName>
</protein>
<dbReference type="AlphaFoldDB" id="A0A2J8AC96"/>
<evidence type="ECO:0000313" key="1">
    <source>
        <dbReference type="EMBL" id="PNH10113.1"/>
    </source>
</evidence>
<dbReference type="PANTHER" id="PTHR37766:SF1">
    <property type="entry name" value="OS01G0897100 PROTEIN"/>
    <property type="match status" value="1"/>
</dbReference>
<dbReference type="OrthoDB" id="1927237at2759"/>
<dbReference type="PANTHER" id="PTHR37766">
    <property type="entry name" value="OS01G0897100 PROTEIN"/>
    <property type="match status" value="1"/>
</dbReference>
<reference evidence="1 2" key="1">
    <citation type="journal article" date="2017" name="Mol. Biol. Evol.">
        <title>The 4-celled Tetrabaena socialis nuclear genome reveals the essential components for genetic control of cell number at the origin of multicellularity in the volvocine lineage.</title>
        <authorList>
            <person name="Featherston J."/>
            <person name="Arakaki Y."/>
            <person name="Hanschen E.R."/>
            <person name="Ferris P.J."/>
            <person name="Michod R.E."/>
            <person name="Olson B.J.S.C."/>
            <person name="Nozaki H."/>
            <person name="Durand P.M."/>
        </authorList>
    </citation>
    <scope>NUCLEOTIDE SEQUENCE [LARGE SCALE GENOMIC DNA]</scope>
    <source>
        <strain evidence="1 2">NIES-571</strain>
    </source>
</reference>
<organism evidence="1 2">
    <name type="scientific">Tetrabaena socialis</name>
    <dbReference type="NCBI Taxonomy" id="47790"/>
    <lineage>
        <taxon>Eukaryota</taxon>
        <taxon>Viridiplantae</taxon>
        <taxon>Chlorophyta</taxon>
        <taxon>core chlorophytes</taxon>
        <taxon>Chlorophyceae</taxon>
        <taxon>CS clade</taxon>
        <taxon>Chlamydomonadales</taxon>
        <taxon>Tetrabaenaceae</taxon>
        <taxon>Tetrabaena</taxon>
    </lineage>
</organism>
<gene>
    <name evidence="1" type="ORF">TSOC_003196</name>
</gene>
<dbReference type="EMBL" id="PGGS01000066">
    <property type="protein sequence ID" value="PNH10113.1"/>
    <property type="molecule type" value="Genomic_DNA"/>
</dbReference>
<feature type="non-terminal residue" evidence="1">
    <location>
        <position position="113"/>
    </location>
</feature>
<sequence>MGGVCPGGPRRVLLWFSHFSMEGMRGFRFGAYALAHYALAHREDMWDLLVWEGKHPQAPVSVAGKTHYFCELDVARSVRRLLAQHAAFWDSDQWRRCCADGAFLELDRRHFCG</sequence>
<evidence type="ECO:0000313" key="2">
    <source>
        <dbReference type="Proteomes" id="UP000236333"/>
    </source>
</evidence>
<dbReference type="Proteomes" id="UP000236333">
    <property type="component" value="Unassembled WGS sequence"/>
</dbReference>
<comment type="caution">
    <text evidence="1">The sequence shown here is derived from an EMBL/GenBank/DDBJ whole genome shotgun (WGS) entry which is preliminary data.</text>
</comment>
<name>A0A2J8AC96_9CHLO</name>
<keyword evidence="2" id="KW-1185">Reference proteome</keyword>